<feature type="region of interest" description="Disordered" evidence="2">
    <location>
        <begin position="167"/>
        <end position="231"/>
    </location>
</feature>
<dbReference type="FunFam" id="1.10.287.110:FF:000009">
    <property type="entry name" value="Auxilin-related protein 1"/>
    <property type="match status" value="1"/>
</dbReference>
<evidence type="ECO:0000256" key="2">
    <source>
        <dbReference type="SAM" id="MobiDB-lite"/>
    </source>
</evidence>
<dbReference type="GO" id="GO:0072583">
    <property type="term" value="P:clathrin-dependent endocytosis"/>
    <property type="evidence" value="ECO:0007669"/>
    <property type="project" value="TreeGrafter"/>
</dbReference>
<feature type="region of interest" description="Disordered" evidence="2">
    <location>
        <begin position="485"/>
        <end position="563"/>
    </location>
</feature>
<proteinExistence type="predicted"/>
<dbReference type="Proteomes" id="UP001327560">
    <property type="component" value="Chromosome 1"/>
</dbReference>
<organism evidence="3 4">
    <name type="scientific">Canna indica</name>
    <name type="common">Indian-shot</name>
    <dbReference type="NCBI Taxonomy" id="4628"/>
    <lineage>
        <taxon>Eukaryota</taxon>
        <taxon>Viridiplantae</taxon>
        <taxon>Streptophyta</taxon>
        <taxon>Embryophyta</taxon>
        <taxon>Tracheophyta</taxon>
        <taxon>Spermatophyta</taxon>
        <taxon>Magnoliopsida</taxon>
        <taxon>Liliopsida</taxon>
        <taxon>Zingiberales</taxon>
        <taxon>Cannaceae</taxon>
        <taxon>Canna</taxon>
    </lineage>
</organism>
<dbReference type="GO" id="GO:0005737">
    <property type="term" value="C:cytoplasm"/>
    <property type="evidence" value="ECO:0007669"/>
    <property type="project" value="TreeGrafter"/>
</dbReference>
<sequence length="1006" mass="111221">MDDLPDIFARDFGLRPQGKSSPMAASRSTAVGLGEGSPSANSSWNSSRSGWKSTTTGDPFLGDRGAGISDDYVFVGVPDLSNSSSHGKPGPASSPASFDTLFDGFADSGTKASSSLPVYDKPVYDDDIFDGVPGMKSSSSVKYEDVFASVSSGSYHASTPPYEDLLESLGKQQPESKGRGDTRSGEQDRQNISEFDELIPGFGGSSLPKKREVHEEPEISSAKPTTIKSGDPFVVLESVSTSAYTSSGLFPDLLESISRPLSSGSMHSASKRIFDDDNAFDGTSKPVPSSTDDMDKNLFDDFQNKSSSHHDSRMEPPQQSSTDAFENIMPQMHTKRTTEFQNSFGGRDLHNTDTYGRNGMGDQSPKTYEHIETKDDVWLTVSEIPLHTQPTSAPPPSRPPPPLVIKPAHFDAQGKRNGSVSFQQSTQSHLYNANSIKRSQIDELEDFAMGKSQTYNQHHEDFFSNEEELEKKIAADAAMKEAMDRAEAKFKHAKEVRERERDSKISRNNEYMYQERNEKSNFDSKDLEDQERLQRLDQEQIEKEREEKEEAMRLEKEREQEIQRERVKARLATERAIREARERAAAEARQKAERAAAEARQRAERAAVQRAAAEARERAAVLARERAEKAAAEAKQKATAEAREKAAAEARDKAAAEAREKAAAEAREKAAVEARERAAAEARERATAEARERTEKATAEAREKEAAEAREKAAAAKERAAAEARIAVERAGAEARLRAQRAAVERAAAGARERAAAAAREKAEAAAAAAAAARQEQQEENDLESFFGMGARANSAPKQRYTSSENMFDVKTQNKGSSDGSWRTSSASSSTIKKASSTTNIVDDLTSIFGVPSSSGQFQDVEGENEERRKARLERHQRTQERAAKALAEKNERDMQVQREQAERHRIAETLDFEIKRWAAGKEGNLRALLSTLQYVLWPECGWQPVSLTDLITGAAVKKVYRKATLCIHPDKVQQKGATLQQKYIAEKVFDLLKEAWNKFNSEELF</sequence>
<protein>
    <submittedName>
        <fullName evidence="3">Auxilin-related protein 2-like</fullName>
    </submittedName>
</protein>
<dbReference type="GO" id="GO:0072318">
    <property type="term" value="P:clathrin coat disassembly"/>
    <property type="evidence" value="ECO:0007669"/>
    <property type="project" value="TreeGrafter"/>
</dbReference>
<feature type="region of interest" description="Disordered" evidence="2">
    <location>
        <begin position="79"/>
        <end position="98"/>
    </location>
</feature>
<dbReference type="EMBL" id="CP136890">
    <property type="protein sequence ID" value="WOK94701.1"/>
    <property type="molecule type" value="Genomic_DNA"/>
</dbReference>
<dbReference type="PANTHER" id="PTHR23172">
    <property type="entry name" value="AUXILIN/CYCLIN G-ASSOCIATED KINASE-RELATED"/>
    <property type="match status" value="1"/>
</dbReference>
<keyword evidence="1" id="KW-0175">Coiled coil</keyword>
<dbReference type="PANTHER" id="PTHR23172:SF19">
    <property type="entry name" value="J DOMAIN-CONTAINING PROTEIN"/>
    <property type="match status" value="1"/>
</dbReference>
<evidence type="ECO:0000256" key="1">
    <source>
        <dbReference type="ARBA" id="ARBA00023054"/>
    </source>
</evidence>
<feature type="compositionally biased region" description="Basic and acidic residues" evidence="2">
    <location>
        <begin position="174"/>
        <end position="191"/>
    </location>
</feature>
<feature type="compositionally biased region" description="Low complexity" evidence="2">
    <location>
        <begin position="36"/>
        <end position="53"/>
    </location>
</feature>
<dbReference type="InterPro" id="IPR036869">
    <property type="entry name" value="J_dom_sf"/>
</dbReference>
<reference evidence="3 4" key="1">
    <citation type="submission" date="2023-10" db="EMBL/GenBank/DDBJ databases">
        <title>Chromosome-scale genome assembly provides insights into flower coloration mechanisms of Canna indica.</title>
        <authorList>
            <person name="Li C."/>
        </authorList>
    </citation>
    <scope>NUCLEOTIDE SEQUENCE [LARGE SCALE GENOMIC DNA]</scope>
    <source>
        <tissue evidence="3">Flower</tissue>
    </source>
</reference>
<feature type="compositionally biased region" description="Basic and acidic residues" evidence="2">
    <location>
        <begin position="293"/>
        <end position="314"/>
    </location>
</feature>
<keyword evidence="4" id="KW-1185">Reference proteome</keyword>
<dbReference type="Gene3D" id="1.10.287.110">
    <property type="entry name" value="DnaJ domain"/>
    <property type="match status" value="1"/>
</dbReference>
<dbReference type="SUPFAM" id="SSF46565">
    <property type="entry name" value="Chaperone J-domain"/>
    <property type="match status" value="1"/>
</dbReference>
<feature type="region of interest" description="Disordered" evidence="2">
    <location>
        <begin position="853"/>
        <end position="883"/>
    </location>
</feature>
<feature type="compositionally biased region" description="Low complexity" evidence="2">
    <location>
        <begin position="816"/>
        <end position="837"/>
    </location>
</feature>
<evidence type="ECO:0000313" key="3">
    <source>
        <dbReference type="EMBL" id="WOK94701.1"/>
    </source>
</evidence>
<feature type="region of interest" description="Disordered" evidence="2">
    <location>
        <begin position="258"/>
        <end position="324"/>
    </location>
</feature>
<feature type="compositionally biased region" description="Polar residues" evidence="2">
    <location>
        <begin position="259"/>
        <end position="268"/>
    </location>
</feature>
<evidence type="ECO:0000313" key="4">
    <source>
        <dbReference type="Proteomes" id="UP001327560"/>
    </source>
</evidence>
<dbReference type="GO" id="GO:0030276">
    <property type="term" value="F:clathrin binding"/>
    <property type="evidence" value="ECO:0007669"/>
    <property type="project" value="TreeGrafter"/>
</dbReference>
<feature type="compositionally biased region" description="Basic and acidic residues" evidence="2">
    <location>
        <begin position="866"/>
        <end position="883"/>
    </location>
</feature>
<name>A0AAQ3JR75_9LILI</name>
<dbReference type="GO" id="GO:0031982">
    <property type="term" value="C:vesicle"/>
    <property type="evidence" value="ECO:0007669"/>
    <property type="project" value="TreeGrafter"/>
</dbReference>
<dbReference type="AlphaFoldDB" id="A0AAQ3JR75"/>
<feature type="region of interest" description="Disordered" evidence="2">
    <location>
        <begin position="623"/>
        <end position="716"/>
    </location>
</feature>
<feature type="region of interest" description="Disordered" evidence="2">
    <location>
        <begin position="338"/>
        <end position="367"/>
    </location>
</feature>
<feature type="region of interest" description="Disordered" evidence="2">
    <location>
        <begin position="1"/>
        <end position="63"/>
    </location>
</feature>
<feature type="region of interest" description="Disordered" evidence="2">
    <location>
        <begin position="810"/>
        <end position="837"/>
    </location>
</feature>
<gene>
    <name evidence="3" type="ORF">Cni_G03406</name>
</gene>
<accession>A0AAQ3JR75</accession>